<proteinExistence type="predicted"/>
<keyword evidence="2" id="KW-1185">Reference proteome</keyword>
<dbReference type="Proteomes" id="UP000250235">
    <property type="component" value="Unassembled WGS sequence"/>
</dbReference>
<accession>A0A2Z7CMU2</accession>
<dbReference type="AlphaFoldDB" id="A0A2Z7CMU2"/>
<name>A0A2Z7CMU2_9LAMI</name>
<dbReference type="EMBL" id="KQ995714">
    <property type="protein sequence ID" value="KZV46096.1"/>
    <property type="molecule type" value="Genomic_DNA"/>
</dbReference>
<protein>
    <submittedName>
        <fullName evidence="1">Uncharacterized protein</fullName>
    </submittedName>
</protein>
<reference evidence="1 2" key="1">
    <citation type="journal article" date="2015" name="Proc. Natl. Acad. Sci. U.S.A.">
        <title>The resurrection genome of Boea hygrometrica: A blueprint for survival of dehydration.</title>
        <authorList>
            <person name="Xiao L."/>
            <person name="Yang G."/>
            <person name="Zhang L."/>
            <person name="Yang X."/>
            <person name="Zhao S."/>
            <person name="Ji Z."/>
            <person name="Zhou Q."/>
            <person name="Hu M."/>
            <person name="Wang Y."/>
            <person name="Chen M."/>
            <person name="Xu Y."/>
            <person name="Jin H."/>
            <person name="Xiao X."/>
            <person name="Hu G."/>
            <person name="Bao F."/>
            <person name="Hu Y."/>
            <person name="Wan P."/>
            <person name="Li L."/>
            <person name="Deng X."/>
            <person name="Kuang T."/>
            <person name="Xiang C."/>
            <person name="Zhu J.K."/>
            <person name="Oliver M.J."/>
            <person name="He Y."/>
        </authorList>
    </citation>
    <scope>NUCLEOTIDE SEQUENCE [LARGE SCALE GENOMIC DNA]</scope>
    <source>
        <strain evidence="2">cv. XS01</strain>
    </source>
</reference>
<gene>
    <name evidence="1" type="ORF">F511_29784</name>
</gene>
<evidence type="ECO:0000313" key="2">
    <source>
        <dbReference type="Proteomes" id="UP000250235"/>
    </source>
</evidence>
<evidence type="ECO:0000313" key="1">
    <source>
        <dbReference type="EMBL" id="KZV46096.1"/>
    </source>
</evidence>
<sequence>MSTGYTVARDWVYCSLRLVEQVKICLQLVVQSLVVKCLRLDFPTTGFLSSLTFEMSSAVDIQLCLRLVEQVKIFLQPVVQSLVVKCLRLDFPTTASATFLDTQTVDSFYNSSNSFCNRYDDVTVDATSFFNRYDDVMVAESRFLSISKADVIVAARSFFQ</sequence>
<organism evidence="1 2">
    <name type="scientific">Dorcoceras hygrometricum</name>
    <dbReference type="NCBI Taxonomy" id="472368"/>
    <lineage>
        <taxon>Eukaryota</taxon>
        <taxon>Viridiplantae</taxon>
        <taxon>Streptophyta</taxon>
        <taxon>Embryophyta</taxon>
        <taxon>Tracheophyta</taxon>
        <taxon>Spermatophyta</taxon>
        <taxon>Magnoliopsida</taxon>
        <taxon>eudicotyledons</taxon>
        <taxon>Gunneridae</taxon>
        <taxon>Pentapetalae</taxon>
        <taxon>asterids</taxon>
        <taxon>lamiids</taxon>
        <taxon>Lamiales</taxon>
        <taxon>Gesneriaceae</taxon>
        <taxon>Didymocarpoideae</taxon>
        <taxon>Trichosporeae</taxon>
        <taxon>Loxocarpinae</taxon>
        <taxon>Dorcoceras</taxon>
    </lineage>
</organism>